<dbReference type="NCBIfam" id="TIGR00711">
    <property type="entry name" value="efflux_EmrB"/>
    <property type="match status" value="1"/>
</dbReference>
<dbReference type="SUPFAM" id="SSF103473">
    <property type="entry name" value="MFS general substrate transporter"/>
    <property type="match status" value="1"/>
</dbReference>
<feature type="transmembrane region" description="Helical" evidence="7">
    <location>
        <begin position="280"/>
        <end position="305"/>
    </location>
</feature>
<evidence type="ECO:0000256" key="4">
    <source>
        <dbReference type="ARBA" id="ARBA00022692"/>
    </source>
</evidence>
<evidence type="ECO:0000313" key="10">
    <source>
        <dbReference type="Proteomes" id="UP000749311"/>
    </source>
</evidence>
<feature type="transmembrane region" description="Helical" evidence="7">
    <location>
        <begin position="93"/>
        <end position="116"/>
    </location>
</feature>
<feature type="transmembrane region" description="Helical" evidence="7">
    <location>
        <begin position="410"/>
        <end position="432"/>
    </location>
</feature>
<proteinExistence type="predicted"/>
<organism evidence="9 10">
    <name type="scientific">Brooklawnia cerclae</name>
    <dbReference type="NCBI Taxonomy" id="349934"/>
    <lineage>
        <taxon>Bacteria</taxon>
        <taxon>Bacillati</taxon>
        <taxon>Actinomycetota</taxon>
        <taxon>Actinomycetes</taxon>
        <taxon>Propionibacteriales</taxon>
        <taxon>Propionibacteriaceae</taxon>
        <taxon>Brooklawnia</taxon>
    </lineage>
</organism>
<keyword evidence="5 7" id="KW-1133">Transmembrane helix</keyword>
<feature type="transmembrane region" description="Helical" evidence="7">
    <location>
        <begin position="345"/>
        <end position="364"/>
    </location>
</feature>
<evidence type="ECO:0000259" key="8">
    <source>
        <dbReference type="PROSITE" id="PS50850"/>
    </source>
</evidence>
<dbReference type="Gene3D" id="1.20.1720.10">
    <property type="entry name" value="Multidrug resistance protein D"/>
    <property type="match status" value="1"/>
</dbReference>
<dbReference type="PANTHER" id="PTHR42718:SF43">
    <property type="entry name" value="LINCOMYCIN RESISTANCE PROTEIN LMRB"/>
    <property type="match status" value="1"/>
</dbReference>
<evidence type="ECO:0000256" key="3">
    <source>
        <dbReference type="ARBA" id="ARBA00022475"/>
    </source>
</evidence>
<dbReference type="InterPro" id="IPR004638">
    <property type="entry name" value="EmrB-like"/>
</dbReference>
<dbReference type="RefSeq" id="WP_167165638.1">
    <property type="nucleotide sequence ID" value="NZ_BAAAOO010000015.1"/>
</dbReference>
<evidence type="ECO:0000313" key="9">
    <source>
        <dbReference type="EMBL" id="NIH56588.1"/>
    </source>
</evidence>
<keyword evidence="3" id="KW-1003">Cell membrane</keyword>
<dbReference type="PROSITE" id="PS50850">
    <property type="entry name" value="MFS"/>
    <property type="match status" value="1"/>
</dbReference>
<evidence type="ECO:0000256" key="2">
    <source>
        <dbReference type="ARBA" id="ARBA00022448"/>
    </source>
</evidence>
<feature type="transmembrane region" description="Helical" evidence="7">
    <location>
        <begin position="27"/>
        <end position="49"/>
    </location>
</feature>
<dbReference type="Pfam" id="PF07690">
    <property type="entry name" value="MFS_1"/>
    <property type="match status" value="1"/>
</dbReference>
<dbReference type="InterPro" id="IPR011701">
    <property type="entry name" value="MFS"/>
</dbReference>
<reference evidence="9 10" key="1">
    <citation type="submission" date="2020-02" db="EMBL/GenBank/DDBJ databases">
        <title>Sequencing the genomes of 1000 actinobacteria strains.</title>
        <authorList>
            <person name="Klenk H.-P."/>
        </authorList>
    </citation>
    <scope>NUCLEOTIDE SEQUENCE [LARGE SCALE GENOMIC DNA]</scope>
    <source>
        <strain evidence="9 10">DSM 19609</strain>
    </source>
</reference>
<dbReference type="PANTHER" id="PTHR42718">
    <property type="entry name" value="MAJOR FACILITATOR SUPERFAMILY MULTIDRUG TRANSPORTER MFSC"/>
    <property type="match status" value="1"/>
</dbReference>
<evidence type="ECO:0000256" key="1">
    <source>
        <dbReference type="ARBA" id="ARBA00004651"/>
    </source>
</evidence>
<feature type="transmembrane region" description="Helical" evidence="7">
    <location>
        <begin position="239"/>
        <end position="259"/>
    </location>
</feature>
<feature type="transmembrane region" description="Helical" evidence="7">
    <location>
        <begin position="122"/>
        <end position="143"/>
    </location>
</feature>
<comment type="caution">
    <text evidence="9">The sequence shown here is derived from an EMBL/GenBank/DDBJ whole genome shotgun (WGS) entry which is preliminary data.</text>
</comment>
<dbReference type="InterPro" id="IPR020846">
    <property type="entry name" value="MFS_dom"/>
</dbReference>
<evidence type="ECO:0000256" key="6">
    <source>
        <dbReference type="ARBA" id="ARBA00023136"/>
    </source>
</evidence>
<keyword evidence="6 7" id="KW-0472">Membrane</keyword>
<feature type="transmembrane region" description="Helical" evidence="7">
    <location>
        <begin position="181"/>
        <end position="201"/>
    </location>
</feature>
<dbReference type="Gene3D" id="1.20.1250.20">
    <property type="entry name" value="MFS general substrate transporter like domains"/>
    <property type="match status" value="1"/>
</dbReference>
<evidence type="ECO:0000256" key="5">
    <source>
        <dbReference type="ARBA" id="ARBA00022989"/>
    </source>
</evidence>
<feature type="transmembrane region" description="Helical" evidence="7">
    <location>
        <begin position="213"/>
        <end position="233"/>
    </location>
</feature>
<keyword evidence="10" id="KW-1185">Reference proteome</keyword>
<feature type="transmembrane region" description="Helical" evidence="7">
    <location>
        <begin position="55"/>
        <end position="81"/>
    </location>
</feature>
<dbReference type="InterPro" id="IPR036259">
    <property type="entry name" value="MFS_trans_sf"/>
</dbReference>
<feature type="domain" description="Major facilitator superfamily (MFS) profile" evidence="8">
    <location>
        <begin position="27"/>
        <end position="475"/>
    </location>
</feature>
<dbReference type="PRINTS" id="PR01036">
    <property type="entry name" value="TCRTETB"/>
</dbReference>
<name>A0ABX0SGX3_9ACTN</name>
<protein>
    <submittedName>
        <fullName evidence="9">DHA2 family lincomycin resistance protein-like MFS transporter</fullName>
    </submittedName>
</protein>
<keyword evidence="4 7" id="KW-0812">Transmembrane</keyword>
<comment type="subcellular location">
    <subcellularLocation>
        <location evidence="1">Cell membrane</location>
        <topology evidence="1">Multi-pass membrane protein</topology>
    </subcellularLocation>
</comment>
<sequence>MTAPSDPQEGLDMPEKRASGHPHPFRVIVGPLIAAFVGVYSEAAMNIALPDLMTVFSVSAAVVQWLTTGYLLAVGILLPLFGVLVRWLTTRQLLVLAAVCFLAGAVLSGAAVSFPMLAAGRIVQGMATGILLPLIFNTAIAVYPVRRRGTAIGMIGLVVMFAPAISPVIAGLILQSATWNWIFWLMIPVLVVALVVSMRWLENVRPITRPRVDVASIVMSTLGFGGVVLGLGLGGDNGWVDPVVLGSLIVGVLGVAGFSRRQLRLAEPMLDVRPFRHRNFLLSSLIIVGNNAMLMCAIFLIPMYLQNARSVAVVATGLLMLPGGALNGVFSAASGRVADVASPRVMVRCGLAIAIMASLLLMTTGEARPLWWIVLGHCLLMVGISLANAPTQTLGLNALPLDLASDGSTILSTLAQIGGAVGTALGASLLSAGERATAAGGTAAVAAGVGWGFAFSLGMACAGLVCSLLISRREPLSDAR</sequence>
<feature type="transmembrane region" description="Helical" evidence="7">
    <location>
        <begin position="155"/>
        <end position="175"/>
    </location>
</feature>
<evidence type="ECO:0000256" key="7">
    <source>
        <dbReference type="SAM" id="Phobius"/>
    </source>
</evidence>
<dbReference type="EMBL" id="JAAMOZ010000001">
    <property type="protein sequence ID" value="NIH56588.1"/>
    <property type="molecule type" value="Genomic_DNA"/>
</dbReference>
<dbReference type="Proteomes" id="UP000749311">
    <property type="component" value="Unassembled WGS sequence"/>
</dbReference>
<feature type="transmembrane region" description="Helical" evidence="7">
    <location>
        <begin position="370"/>
        <end position="389"/>
    </location>
</feature>
<accession>A0ABX0SGX3</accession>
<gene>
    <name evidence="9" type="ORF">FB473_001233</name>
</gene>
<feature type="transmembrane region" description="Helical" evidence="7">
    <location>
        <begin position="444"/>
        <end position="470"/>
    </location>
</feature>
<feature type="transmembrane region" description="Helical" evidence="7">
    <location>
        <begin position="311"/>
        <end position="333"/>
    </location>
</feature>
<keyword evidence="2" id="KW-0813">Transport</keyword>